<keyword evidence="5 6" id="KW-0472">Membrane</keyword>
<keyword evidence="2" id="KW-1003">Cell membrane</keyword>
<dbReference type="GO" id="GO:0005886">
    <property type="term" value="C:plasma membrane"/>
    <property type="evidence" value="ECO:0007669"/>
    <property type="project" value="UniProtKB-SubCell"/>
</dbReference>
<sequence>MFRNYIKTAFRSLLKNKGFTAINILGLALGLGACLLIVFYVADELSYDRYNTKSERIFRVNADLKLGENRKDYAVVMPPLAKTLVAEYPYVEDAVRIKNAYNMHVKKGEVNMVENKVAFADPSLFNVFTLPLISGDAKTALAEPNSVVLTESNAKKYFDKTDVVGKMMVINDNQSFNITGVIKDVPKNSHFNFDFFLSMATWADSRSNAWLRNDYNTYVLLKDAKDAKKLAGSLDAFLLKMSGDQMKSEIGMSYADFEKSGSYFRLNLTPLTDIHLKSNRTGELGANGTTQYVYIFSAIAIFILLIACVNFMNLSTARSSNRAREVGVRKVLGSPRKYLIAQFLSESIMITFFATIIALFAAIALLPLFNQLAGKDIAITQSTLLWLLPVSALIVLVVGSLAGSYPAFFLSAFQPIDVLKGKLSAGFKGGGLRSFLVVFQFGISVFLIMGTLVIKNQLNFIQTTNLGFNRNQVLVIQNAYELNKETKNFKNELTQLPGVTSATMTDFLPVSVNRRSTSIFFKDATLDQKNSIFPQFWEVDSDWIPTLDIKMAAGRNFDKDRLSDSSVIIINEAAAKFLGYKNTLGQTLYESNGSRTKPVNALKYEVIGVMKDFHYSSMHEKIEPLIIHLAENNGSISLRVNTANLPGLMSQIKNKWSGFSPMQMNYSFMDQDFDASYRSEQRVGTIFIIFTTLAIIIACLGLFGLAAYAAEQRTKEIGIRKVLGADVSVIVAMLSKDFVKLVVISIVVASPLAWYCMHLWLQDFAYRINIQWWVIAAAGITAILIAVVTVSFQAVKAALANPVNSLKNE</sequence>
<feature type="transmembrane region" description="Helical" evidence="6">
    <location>
        <begin position="434"/>
        <end position="454"/>
    </location>
</feature>
<evidence type="ECO:0000259" key="8">
    <source>
        <dbReference type="Pfam" id="PF12704"/>
    </source>
</evidence>
<evidence type="ECO:0000256" key="6">
    <source>
        <dbReference type="SAM" id="Phobius"/>
    </source>
</evidence>
<feature type="transmembrane region" description="Helical" evidence="6">
    <location>
        <begin position="386"/>
        <end position="413"/>
    </location>
</feature>
<keyword evidence="3 6" id="KW-0812">Transmembrane</keyword>
<dbReference type="Pfam" id="PF12704">
    <property type="entry name" value="MacB_PCD"/>
    <property type="match status" value="2"/>
</dbReference>
<dbReference type="PANTHER" id="PTHR30572:SF18">
    <property type="entry name" value="ABC-TYPE MACROLIDE FAMILY EXPORT SYSTEM PERMEASE COMPONENT 2"/>
    <property type="match status" value="1"/>
</dbReference>
<feature type="domain" description="ABC3 transporter permease C-terminal" evidence="7">
    <location>
        <begin position="298"/>
        <end position="412"/>
    </location>
</feature>
<feature type="transmembrane region" description="Helical" evidence="6">
    <location>
        <begin position="773"/>
        <end position="795"/>
    </location>
</feature>
<evidence type="ECO:0000256" key="4">
    <source>
        <dbReference type="ARBA" id="ARBA00022989"/>
    </source>
</evidence>
<dbReference type="EMBL" id="SBIW01000007">
    <property type="protein sequence ID" value="RWY50121.1"/>
    <property type="molecule type" value="Genomic_DNA"/>
</dbReference>
<name>A0A444MLE2_9SPHI</name>
<feature type="transmembrane region" description="Helical" evidence="6">
    <location>
        <begin position="741"/>
        <end position="761"/>
    </location>
</feature>
<evidence type="ECO:0000313" key="10">
    <source>
        <dbReference type="Proteomes" id="UP000286701"/>
    </source>
</evidence>
<feature type="domain" description="ABC3 transporter permease C-terminal" evidence="7">
    <location>
        <begin position="688"/>
        <end position="798"/>
    </location>
</feature>
<comment type="caution">
    <text evidence="9">The sequence shown here is derived from an EMBL/GenBank/DDBJ whole genome shotgun (WGS) entry which is preliminary data.</text>
</comment>
<feature type="domain" description="MacB-like periplasmic core" evidence="8">
    <location>
        <begin position="443"/>
        <end position="616"/>
    </location>
</feature>
<dbReference type="Proteomes" id="UP000286701">
    <property type="component" value="Unassembled WGS sequence"/>
</dbReference>
<dbReference type="PANTHER" id="PTHR30572">
    <property type="entry name" value="MEMBRANE COMPONENT OF TRANSPORTER-RELATED"/>
    <property type="match status" value="1"/>
</dbReference>
<keyword evidence="10" id="KW-1185">Reference proteome</keyword>
<feature type="transmembrane region" description="Helical" evidence="6">
    <location>
        <begin position="21"/>
        <end position="42"/>
    </location>
</feature>
<evidence type="ECO:0000256" key="5">
    <source>
        <dbReference type="ARBA" id="ARBA00023136"/>
    </source>
</evidence>
<feature type="transmembrane region" description="Helical" evidence="6">
    <location>
        <begin position="339"/>
        <end position="366"/>
    </location>
</feature>
<feature type="transmembrane region" description="Helical" evidence="6">
    <location>
        <begin position="686"/>
        <end position="710"/>
    </location>
</feature>
<organism evidence="9 10">
    <name type="scientific">Mucilaginibacter gilvus</name>
    <dbReference type="NCBI Taxonomy" id="2305909"/>
    <lineage>
        <taxon>Bacteria</taxon>
        <taxon>Pseudomonadati</taxon>
        <taxon>Bacteroidota</taxon>
        <taxon>Sphingobacteriia</taxon>
        <taxon>Sphingobacteriales</taxon>
        <taxon>Sphingobacteriaceae</taxon>
        <taxon>Mucilaginibacter</taxon>
    </lineage>
</organism>
<dbReference type="RefSeq" id="WP_128534851.1">
    <property type="nucleotide sequence ID" value="NZ_SBIW01000007.1"/>
</dbReference>
<evidence type="ECO:0000256" key="1">
    <source>
        <dbReference type="ARBA" id="ARBA00004651"/>
    </source>
</evidence>
<dbReference type="AlphaFoldDB" id="A0A444MLE2"/>
<feature type="transmembrane region" description="Helical" evidence="6">
    <location>
        <begin position="292"/>
        <end position="314"/>
    </location>
</feature>
<reference evidence="9 10" key="1">
    <citation type="submission" date="2019-01" db="EMBL/GenBank/DDBJ databases">
        <title>Mucilaginibacter antarcticum sp. nov., isolated from antarctic soil.</title>
        <authorList>
            <person name="Yan Y.-Q."/>
            <person name="Du Z.-J."/>
        </authorList>
    </citation>
    <scope>NUCLEOTIDE SEQUENCE [LARGE SCALE GENOMIC DNA]</scope>
    <source>
        <strain evidence="9 10">F01003</strain>
    </source>
</reference>
<keyword evidence="4 6" id="KW-1133">Transmembrane helix</keyword>
<proteinExistence type="predicted"/>
<evidence type="ECO:0000313" key="9">
    <source>
        <dbReference type="EMBL" id="RWY50121.1"/>
    </source>
</evidence>
<comment type="subcellular location">
    <subcellularLocation>
        <location evidence="1">Cell membrane</location>
        <topology evidence="1">Multi-pass membrane protein</topology>
    </subcellularLocation>
</comment>
<dbReference type="InterPro" id="IPR050250">
    <property type="entry name" value="Macrolide_Exporter_MacB"/>
</dbReference>
<accession>A0A444MLE2</accession>
<dbReference type="GO" id="GO:0022857">
    <property type="term" value="F:transmembrane transporter activity"/>
    <property type="evidence" value="ECO:0007669"/>
    <property type="project" value="TreeGrafter"/>
</dbReference>
<evidence type="ECO:0000259" key="7">
    <source>
        <dbReference type="Pfam" id="PF02687"/>
    </source>
</evidence>
<gene>
    <name evidence="9" type="ORF">EPL05_15295</name>
</gene>
<evidence type="ECO:0000256" key="2">
    <source>
        <dbReference type="ARBA" id="ARBA00022475"/>
    </source>
</evidence>
<dbReference type="InterPro" id="IPR003838">
    <property type="entry name" value="ABC3_permease_C"/>
</dbReference>
<dbReference type="PROSITE" id="PS51257">
    <property type="entry name" value="PROKAR_LIPOPROTEIN"/>
    <property type="match status" value="1"/>
</dbReference>
<dbReference type="InterPro" id="IPR025857">
    <property type="entry name" value="MacB_PCD"/>
</dbReference>
<evidence type="ECO:0000256" key="3">
    <source>
        <dbReference type="ARBA" id="ARBA00022692"/>
    </source>
</evidence>
<feature type="domain" description="MacB-like periplasmic core" evidence="8">
    <location>
        <begin position="20"/>
        <end position="235"/>
    </location>
</feature>
<protein>
    <submittedName>
        <fullName evidence="9">ABC transporter permease</fullName>
    </submittedName>
</protein>
<dbReference type="OrthoDB" id="1451596at2"/>
<dbReference type="Pfam" id="PF02687">
    <property type="entry name" value="FtsX"/>
    <property type="match status" value="2"/>
</dbReference>